<dbReference type="SUPFAM" id="SSF54523">
    <property type="entry name" value="Pili subunits"/>
    <property type="match status" value="1"/>
</dbReference>
<evidence type="ECO:0000256" key="5">
    <source>
        <dbReference type="ARBA" id="ARBA00022519"/>
    </source>
</evidence>
<dbReference type="Proteomes" id="UP001240697">
    <property type="component" value="Chromosome"/>
</dbReference>
<dbReference type="Gene3D" id="3.55.40.10">
    <property type="entry name" value="minor pseudopilin epsh domain"/>
    <property type="match status" value="1"/>
</dbReference>
<keyword evidence="8" id="KW-0472">Membrane</keyword>
<dbReference type="InterPro" id="IPR045584">
    <property type="entry name" value="Pilin-like"/>
</dbReference>
<name>A0ABY8SUB9_9BURK</name>
<dbReference type="InterPro" id="IPR022346">
    <property type="entry name" value="T2SS_GspH"/>
</dbReference>
<sequence>MFKMPSPRSTKGFTAIELLVTIAILGVLAAIAAPSFKPLIERWKVRQVTEELQSTFYVARSEAIKRGGGITILRSGNTTDCTTVGSDTSLWSCGWTVFVDTNNDGKQDSGEDTLQTIALPSKVSVKLTGISEPTLIKVDRWGQLSAANAAIELKGSSEAQASTSSMCISSTGRIYTPDTGSTSCS</sequence>
<evidence type="ECO:0000256" key="3">
    <source>
        <dbReference type="ARBA" id="ARBA00022475"/>
    </source>
</evidence>
<evidence type="ECO:0000256" key="1">
    <source>
        <dbReference type="ARBA" id="ARBA00004377"/>
    </source>
</evidence>
<evidence type="ECO:0000313" key="12">
    <source>
        <dbReference type="EMBL" id="WHS66643.1"/>
    </source>
</evidence>
<dbReference type="InterPro" id="IPR012902">
    <property type="entry name" value="N_methyl_site"/>
</dbReference>
<keyword evidence="6" id="KW-0812">Transmembrane</keyword>
<evidence type="ECO:0000256" key="7">
    <source>
        <dbReference type="ARBA" id="ARBA00022989"/>
    </source>
</evidence>
<comment type="similarity">
    <text evidence="9">Belongs to the GSP H family.</text>
</comment>
<evidence type="ECO:0000256" key="10">
    <source>
        <dbReference type="ARBA" id="ARBA00030775"/>
    </source>
</evidence>
<keyword evidence="7" id="KW-1133">Transmembrane helix</keyword>
<accession>A0ABY8SUB9</accession>
<feature type="domain" description="General secretion pathway GspH" evidence="11">
    <location>
        <begin position="49"/>
        <end position="172"/>
    </location>
</feature>
<dbReference type="NCBIfam" id="TIGR02532">
    <property type="entry name" value="IV_pilin_GFxxxE"/>
    <property type="match status" value="1"/>
</dbReference>
<evidence type="ECO:0000256" key="2">
    <source>
        <dbReference type="ARBA" id="ARBA00021549"/>
    </source>
</evidence>
<keyword evidence="4" id="KW-0488">Methylation</keyword>
<evidence type="ECO:0000313" key="13">
    <source>
        <dbReference type="Proteomes" id="UP001240697"/>
    </source>
</evidence>
<evidence type="ECO:0000259" key="11">
    <source>
        <dbReference type="Pfam" id="PF12019"/>
    </source>
</evidence>
<protein>
    <recommendedName>
        <fullName evidence="2">Type II secretion system protein H</fullName>
    </recommendedName>
    <alternativeName>
        <fullName evidence="10">General secretion pathway protein H</fullName>
    </alternativeName>
</protein>
<keyword evidence="5" id="KW-0997">Cell inner membrane</keyword>
<evidence type="ECO:0000256" key="9">
    <source>
        <dbReference type="ARBA" id="ARBA00025772"/>
    </source>
</evidence>
<keyword evidence="13" id="KW-1185">Reference proteome</keyword>
<reference evidence="12 13" key="1">
    <citation type="submission" date="2023-05" db="EMBL/GenBank/DDBJ databases">
        <authorList>
            <person name="Yin Y."/>
            <person name="Lu Z."/>
        </authorList>
    </citation>
    <scope>NUCLEOTIDE SEQUENCE [LARGE SCALE GENOMIC DNA]</scope>
    <source>
        <strain evidence="12 13">ZM22</strain>
    </source>
</reference>
<dbReference type="Pfam" id="PF07963">
    <property type="entry name" value="N_methyl"/>
    <property type="match status" value="1"/>
</dbReference>
<evidence type="ECO:0000256" key="6">
    <source>
        <dbReference type="ARBA" id="ARBA00022692"/>
    </source>
</evidence>
<keyword evidence="3" id="KW-1003">Cell membrane</keyword>
<dbReference type="EMBL" id="CP125947">
    <property type="protein sequence ID" value="WHS66643.1"/>
    <property type="molecule type" value="Genomic_DNA"/>
</dbReference>
<evidence type="ECO:0000256" key="4">
    <source>
        <dbReference type="ARBA" id="ARBA00022481"/>
    </source>
</evidence>
<comment type="subcellular location">
    <subcellularLocation>
        <location evidence="1">Cell inner membrane</location>
        <topology evidence="1">Single-pass membrane protein</topology>
    </subcellularLocation>
</comment>
<gene>
    <name evidence="12" type="ORF">QMY55_05770</name>
</gene>
<proteinExistence type="inferred from homology"/>
<evidence type="ECO:0000256" key="8">
    <source>
        <dbReference type="ARBA" id="ARBA00023136"/>
    </source>
</evidence>
<dbReference type="RefSeq" id="WP_283487718.1">
    <property type="nucleotide sequence ID" value="NZ_CP125947.1"/>
</dbReference>
<dbReference type="Pfam" id="PF12019">
    <property type="entry name" value="GspH"/>
    <property type="match status" value="1"/>
</dbReference>
<organism evidence="12 13">
    <name type="scientific">Comamonas resistens</name>
    <dbReference type="NCBI Taxonomy" id="3046670"/>
    <lineage>
        <taxon>Bacteria</taxon>
        <taxon>Pseudomonadati</taxon>
        <taxon>Pseudomonadota</taxon>
        <taxon>Betaproteobacteria</taxon>
        <taxon>Burkholderiales</taxon>
        <taxon>Comamonadaceae</taxon>
        <taxon>Comamonas</taxon>
    </lineage>
</organism>